<dbReference type="Proteomes" id="UP001432222">
    <property type="component" value="Chromosome"/>
</dbReference>
<feature type="DNA-binding region" description="H-T-H motif" evidence="4">
    <location>
        <begin position="29"/>
        <end position="48"/>
    </location>
</feature>
<evidence type="ECO:0000313" key="6">
    <source>
        <dbReference type="EMBL" id="WUQ89091.1"/>
    </source>
</evidence>
<protein>
    <submittedName>
        <fullName evidence="6">TetR/AcrR family transcriptional regulator</fullName>
    </submittedName>
</protein>
<dbReference type="EMBL" id="CP108110">
    <property type="protein sequence ID" value="WUQ89091.1"/>
    <property type="molecule type" value="Genomic_DNA"/>
</dbReference>
<keyword evidence="2 4" id="KW-0238">DNA-binding</keyword>
<dbReference type="SUPFAM" id="SSF46689">
    <property type="entry name" value="Homeodomain-like"/>
    <property type="match status" value="1"/>
</dbReference>
<proteinExistence type="predicted"/>
<evidence type="ECO:0000256" key="1">
    <source>
        <dbReference type="ARBA" id="ARBA00023015"/>
    </source>
</evidence>
<reference evidence="6" key="1">
    <citation type="submission" date="2022-10" db="EMBL/GenBank/DDBJ databases">
        <title>The complete genomes of actinobacterial strains from the NBC collection.</title>
        <authorList>
            <person name="Joergensen T.S."/>
            <person name="Alvarez Arevalo M."/>
            <person name="Sterndorff E.B."/>
            <person name="Faurdal D."/>
            <person name="Vuksanovic O."/>
            <person name="Mourched A.-S."/>
            <person name="Charusanti P."/>
            <person name="Shaw S."/>
            <person name="Blin K."/>
            <person name="Weber T."/>
        </authorList>
    </citation>
    <scope>NUCLEOTIDE SEQUENCE</scope>
    <source>
        <strain evidence="6">NBC_00222</strain>
    </source>
</reference>
<dbReference type="PANTHER" id="PTHR47506:SF1">
    <property type="entry name" value="HTH-TYPE TRANSCRIPTIONAL REGULATOR YJDC"/>
    <property type="match status" value="1"/>
</dbReference>
<dbReference type="RefSeq" id="WP_328959501.1">
    <property type="nucleotide sequence ID" value="NZ_CP108110.1"/>
</dbReference>
<dbReference type="PANTHER" id="PTHR47506">
    <property type="entry name" value="TRANSCRIPTIONAL REGULATORY PROTEIN"/>
    <property type="match status" value="1"/>
</dbReference>
<dbReference type="InterPro" id="IPR009057">
    <property type="entry name" value="Homeodomain-like_sf"/>
</dbReference>
<evidence type="ECO:0000256" key="2">
    <source>
        <dbReference type="ARBA" id="ARBA00023125"/>
    </source>
</evidence>
<name>A0ABZ1UDC0_9ACTN</name>
<dbReference type="Gene3D" id="1.10.10.60">
    <property type="entry name" value="Homeodomain-like"/>
    <property type="match status" value="1"/>
</dbReference>
<keyword evidence="3" id="KW-0804">Transcription</keyword>
<feature type="domain" description="HTH tetR-type" evidence="5">
    <location>
        <begin position="6"/>
        <end position="66"/>
    </location>
</feature>
<keyword evidence="1" id="KW-0805">Transcription regulation</keyword>
<evidence type="ECO:0000313" key="7">
    <source>
        <dbReference type="Proteomes" id="UP001432222"/>
    </source>
</evidence>
<organism evidence="6 7">
    <name type="scientific">Kitasatospora purpeofusca</name>
    <dbReference type="NCBI Taxonomy" id="67352"/>
    <lineage>
        <taxon>Bacteria</taxon>
        <taxon>Bacillati</taxon>
        <taxon>Actinomycetota</taxon>
        <taxon>Actinomycetes</taxon>
        <taxon>Kitasatosporales</taxon>
        <taxon>Streptomycetaceae</taxon>
        <taxon>Kitasatospora</taxon>
    </lineage>
</organism>
<gene>
    <name evidence="6" type="ORF">OHA16_37260</name>
</gene>
<keyword evidence="7" id="KW-1185">Reference proteome</keyword>
<dbReference type="InterPro" id="IPR001647">
    <property type="entry name" value="HTH_TetR"/>
</dbReference>
<evidence type="ECO:0000256" key="4">
    <source>
        <dbReference type="PROSITE-ProRule" id="PRU00335"/>
    </source>
</evidence>
<dbReference type="Gene3D" id="1.10.357.10">
    <property type="entry name" value="Tetracycline Repressor, domain 2"/>
    <property type="match status" value="1"/>
</dbReference>
<sequence>MGRPRGFDEAEVVRSAAELFAGRTYDGTSIDDLVAHLGVHRNSLYKTFGSKRGLYLAALRWSLEHDLAPLIGRIAEAAGPLEAVREALAAPATGTGLDLLLLAAVERAPVDTEVAGMVAEAFAALDRAAGASVRADDGDSDSDSDSDEASGLATALTAAVLGLRLRARSGTSGTAVDRAGAAIAQRLDQR</sequence>
<dbReference type="PROSITE" id="PS50977">
    <property type="entry name" value="HTH_TETR_2"/>
    <property type="match status" value="1"/>
</dbReference>
<dbReference type="Pfam" id="PF00440">
    <property type="entry name" value="TetR_N"/>
    <property type="match status" value="1"/>
</dbReference>
<accession>A0ABZ1UDC0</accession>
<evidence type="ECO:0000259" key="5">
    <source>
        <dbReference type="PROSITE" id="PS50977"/>
    </source>
</evidence>
<evidence type="ECO:0000256" key="3">
    <source>
        <dbReference type="ARBA" id="ARBA00023163"/>
    </source>
</evidence>